<name>A0AAV7NEB6_PLEWA</name>
<dbReference type="AlphaFoldDB" id="A0AAV7NEB6"/>
<organism evidence="1 2">
    <name type="scientific">Pleurodeles waltl</name>
    <name type="common">Iberian ribbed newt</name>
    <dbReference type="NCBI Taxonomy" id="8319"/>
    <lineage>
        <taxon>Eukaryota</taxon>
        <taxon>Metazoa</taxon>
        <taxon>Chordata</taxon>
        <taxon>Craniata</taxon>
        <taxon>Vertebrata</taxon>
        <taxon>Euteleostomi</taxon>
        <taxon>Amphibia</taxon>
        <taxon>Batrachia</taxon>
        <taxon>Caudata</taxon>
        <taxon>Salamandroidea</taxon>
        <taxon>Salamandridae</taxon>
        <taxon>Pleurodelinae</taxon>
        <taxon>Pleurodeles</taxon>
    </lineage>
</organism>
<protein>
    <recommendedName>
        <fullName evidence="3">Retrotransposon gag domain-containing protein</fullName>
    </recommendedName>
</protein>
<evidence type="ECO:0008006" key="3">
    <source>
        <dbReference type="Google" id="ProtNLM"/>
    </source>
</evidence>
<dbReference type="PANTHER" id="PTHR33198">
    <property type="entry name" value="ANK_REP_REGION DOMAIN-CONTAINING PROTEIN-RELATED"/>
    <property type="match status" value="1"/>
</dbReference>
<sequence length="289" mass="32080">MASIPFTITGAPPTQAARWKAWIERLETYFEALEIKEEQKRPLLLYLGGADIHKVFKAVTEAVPHTYATLKDATSPHFELYANPDYKRFLLHQAHQKSEESVDVFYAHLRELASMCTLPDEEDEIRAQFIQGCASSKLRKHILQEPNLRMREILPLGHSQELSKARAANIEQSTTVQIKTEPINTVATGTSKSQAVHGGVKMRDKLWRWCGGSLPHPGSCPAREKTCSACGKCNHLVKVCRSTSKAPPTPKKTVKAVAALPNTSLESDMDDYLQVVCVVRAVDKGATCS</sequence>
<evidence type="ECO:0000313" key="1">
    <source>
        <dbReference type="EMBL" id="KAJ1113804.1"/>
    </source>
</evidence>
<keyword evidence="2" id="KW-1185">Reference proteome</keyword>
<accession>A0AAV7NEB6</accession>
<proteinExistence type="predicted"/>
<gene>
    <name evidence="1" type="ORF">NDU88_002045</name>
</gene>
<reference evidence="1" key="1">
    <citation type="journal article" date="2022" name="bioRxiv">
        <title>Sequencing and chromosome-scale assembly of the giantPleurodeles waltlgenome.</title>
        <authorList>
            <person name="Brown T."/>
            <person name="Elewa A."/>
            <person name="Iarovenko S."/>
            <person name="Subramanian E."/>
            <person name="Araus A.J."/>
            <person name="Petzold A."/>
            <person name="Susuki M."/>
            <person name="Suzuki K.-i.T."/>
            <person name="Hayashi T."/>
            <person name="Toyoda A."/>
            <person name="Oliveira C."/>
            <person name="Osipova E."/>
            <person name="Leigh N.D."/>
            <person name="Simon A."/>
            <person name="Yun M.H."/>
        </authorList>
    </citation>
    <scope>NUCLEOTIDE SEQUENCE</scope>
    <source>
        <strain evidence="1">20211129_DDA</strain>
        <tissue evidence="1">Liver</tissue>
    </source>
</reference>
<comment type="caution">
    <text evidence="1">The sequence shown here is derived from an EMBL/GenBank/DDBJ whole genome shotgun (WGS) entry which is preliminary data.</text>
</comment>
<evidence type="ECO:0000313" key="2">
    <source>
        <dbReference type="Proteomes" id="UP001066276"/>
    </source>
</evidence>
<dbReference type="EMBL" id="JANPWB010000012">
    <property type="protein sequence ID" value="KAJ1113804.1"/>
    <property type="molecule type" value="Genomic_DNA"/>
</dbReference>
<dbReference type="Proteomes" id="UP001066276">
    <property type="component" value="Chromosome 8"/>
</dbReference>